<keyword evidence="14 18" id="KW-0472">Membrane</keyword>
<evidence type="ECO:0000256" key="1">
    <source>
        <dbReference type="ARBA" id="ARBA00004135"/>
    </source>
</evidence>
<feature type="region of interest" description="Disordered" evidence="17">
    <location>
        <begin position="801"/>
        <end position="824"/>
    </location>
</feature>
<dbReference type="GO" id="GO:0016477">
    <property type="term" value="P:cell migration"/>
    <property type="evidence" value="ECO:0007669"/>
    <property type="project" value="TreeGrafter"/>
</dbReference>
<reference evidence="21" key="1">
    <citation type="journal article" date="2014" name="Nature">
        <title>Elephant shark genome provides unique insights into gnathostome evolution.</title>
        <authorList>
            <consortium name="International Elephant Shark Genome Sequencing Consortium"/>
            <person name="Venkatesh B."/>
            <person name="Lee A.P."/>
            <person name="Ravi V."/>
            <person name="Maurya A.K."/>
            <person name="Lian M.M."/>
            <person name="Swann J.B."/>
            <person name="Ohta Y."/>
            <person name="Flajnik M.F."/>
            <person name="Sutoh Y."/>
            <person name="Kasahara M."/>
            <person name="Hoon S."/>
            <person name="Gangu V."/>
            <person name="Roy S.W."/>
            <person name="Irimia M."/>
            <person name="Korzh V."/>
            <person name="Kondrychyn I."/>
            <person name="Lim Z.W."/>
            <person name="Tay B.H."/>
            <person name="Tohari S."/>
            <person name="Kong K.W."/>
            <person name="Ho S."/>
            <person name="Lorente-Galdos B."/>
            <person name="Quilez J."/>
            <person name="Marques-Bonet T."/>
            <person name="Raney B.J."/>
            <person name="Ingham P.W."/>
            <person name="Tay A."/>
            <person name="Hillier L.W."/>
            <person name="Minx P."/>
            <person name="Boehm T."/>
            <person name="Wilson R.K."/>
            <person name="Brenner S."/>
            <person name="Warren W.C."/>
        </authorList>
    </citation>
    <scope>NUCLEOTIDE SEQUENCE</scope>
    <source>
        <tissue evidence="21">Intestine</tissue>
    </source>
</reference>
<evidence type="ECO:0000256" key="7">
    <source>
        <dbReference type="ARBA" id="ARBA00022692"/>
    </source>
</evidence>
<dbReference type="GO" id="GO:0045177">
    <property type="term" value="C:apical part of cell"/>
    <property type="evidence" value="ECO:0007669"/>
    <property type="project" value="TreeGrafter"/>
</dbReference>
<keyword evidence="7 18" id="KW-0812">Transmembrane</keyword>
<dbReference type="GO" id="GO:0099634">
    <property type="term" value="C:postsynaptic specialization membrane"/>
    <property type="evidence" value="ECO:0007669"/>
    <property type="project" value="TreeGrafter"/>
</dbReference>
<dbReference type="GO" id="GO:0000902">
    <property type="term" value="P:cell morphogenesis"/>
    <property type="evidence" value="ECO:0007669"/>
    <property type="project" value="TreeGrafter"/>
</dbReference>
<evidence type="ECO:0000256" key="17">
    <source>
        <dbReference type="SAM" id="MobiDB-lite"/>
    </source>
</evidence>
<keyword evidence="12" id="KW-0965">Cell junction</keyword>
<dbReference type="FunFam" id="2.60.40.60:FF:000019">
    <property type="entry name" value="Cadherin 2"/>
    <property type="match status" value="1"/>
</dbReference>
<evidence type="ECO:0000259" key="20">
    <source>
        <dbReference type="PROSITE" id="PS50268"/>
    </source>
</evidence>
<dbReference type="CDD" id="cd11304">
    <property type="entry name" value="Cadherin_repeat"/>
    <property type="match status" value="4"/>
</dbReference>
<evidence type="ECO:0000256" key="12">
    <source>
        <dbReference type="ARBA" id="ARBA00022949"/>
    </source>
</evidence>
<keyword evidence="10 16" id="KW-0106">Calcium</keyword>
<dbReference type="PRINTS" id="PR01820">
    <property type="entry name" value="DESMOCOLLIN"/>
</dbReference>
<feature type="domain" description="Cadherin" evidence="20">
    <location>
        <begin position="395"/>
        <end position="502"/>
    </location>
</feature>
<dbReference type="InterPro" id="IPR039808">
    <property type="entry name" value="Cadherin"/>
</dbReference>
<proteinExistence type="evidence at transcript level"/>
<dbReference type="PROSITE" id="PS00232">
    <property type="entry name" value="CADHERIN_1"/>
    <property type="match status" value="1"/>
</dbReference>
<feature type="domain" description="Cadherin" evidence="20">
    <location>
        <begin position="282"/>
        <end position="394"/>
    </location>
</feature>
<evidence type="ECO:0000256" key="6">
    <source>
        <dbReference type="ARBA" id="ARBA00022475"/>
    </source>
</evidence>
<feature type="transmembrane region" description="Helical" evidence="18">
    <location>
        <begin position="615"/>
        <end position="639"/>
    </location>
</feature>
<dbReference type="InterPro" id="IPR015919">
    <property type="entry name" value="Cadherin-like_sf"/>
</dbReference>
<dbReference type="GO" id="GO:0048787">
    <property type="term" value="C:presynaptic active zone membrane"/>
    <property type="evidence" value="ECO:0007669"/>
    <property type="project" value="TreeGrafter"/>
</dbReference>
<dbReference type="Gene3D" id="2.60.40.60">
    <property type="entry name" value="Cadherins"/>
    <property type="match status" value="5"/>
</dbReference>
<name>V9KCM7_CALMI</name>
<dbReference type="GO" id="GO:0044331">
    <property type="term" value="P:cell-cell adhesion mediated by cadherin"/>
    <property type="evidence" value="ECO:0007669"/>
    <property type="project" value="TreeGrafter"/>
</dbReference>
<dbReference type="GO" id="GO:0043005">
    <property type="term" value="C:neuron projection"/>
    <property type="evidence" value="ECO:0007669"/>
    <property type="project" value="TreeGrafter"/>
</dbReference>
<dbReference type="GO" id="GO:0014069">
    <property type="term" value="C:postsynaptic density"/>
    <property type="evidence" value="ECO:0007669"/>
    <property type="project" value="TreeGrafter"/>
</dbReference>
<dbReference type="EMBL" id="JW863445">
    <property type="protein sequence ID" value="AFO95962.1"/>
    <property type="molecule type" value="mRNA"/>
</dbReference>
<dbReference type="GO" id="GO:0042383">
    <property type="term" value="C:sarcolemma"/>
    <property type="evidence" value="ECO:0007669"/>
    <property type="project" value="UniProtKB-SubCell"/>
</dbReference>
<dbReference type="PANTHER" id="PTHR24027:SF79">
    <property type="entry name" value="CADHERIN-2"/>
    <property type="match status" value="1"/>
</dbReference>
<dbReference type="PROSITE" id="PS50268">
    <property type="entry name" value="CADHERIN_2"/>
    <property type="match status" value="4"/>
</dbReference>
<evidence type="ECO:0000256" key="8">
    <source>
        <dbReference type="ARBA" id="ARBA00022723"/>
    </source>
</evidence>
<keyword evidence="11" id="KW-0130">Cell adhesion</keyword>
<evidence type="ECO:0000256" key="10">
    <source>
        <dbReference type="ARBA" id="ARBA00022837"/>
    </source>
</evidence>
<evidence type="ECO:0000256" key="2">
    <source>
        <dbReference type="ARBA" id="ARBA00004241"/>
    </source>
</evidence>
<evidence type="ECO:0000313" key="21">
    <source>
        <dbReference type="EMBL" id="AFO95962.1"/>
    </source>
</evidence>
<dbReference type="Pfam" id="PF00028">
    <property type="entry name" value="Cadherin"/>
    <property type="match status" value="4"/>
</dbReference>
<dbReference type="GO" id="GO:0045296">
    <property type="term" value="F:cadherin binding"/>
    <property type="evidence" value="ECO:0007669"/>
    <property type="project" value="TreeGrafter"/>
</dbReference>
<dbReference type="GO" id="GO:0016342">
    <property type="term" value="C:catenin complex"/>
    <property type="evidence" value="ECO:0007669"/>
    <property type="project" value="TreeGrafter"/>
</dbReference>
<evidence type="ECO:0000256" key="5">
    <source>
        <dbReference type="ARBA" id="ARBA00004568"/>
    </source>
</evidence>
<dbReference type="SMART" id="SM00112">
    <property type="entry name" value="CA"/>
    <property type="match status" value="4"/>
</dbReference>
<keyword evidence="19" id="KW-0732">Signal</keyword>
<dbReference type="GO" id="GO:0007416">
    <property type="term" value="P:synapse assembly"/>
    <property type="evidence" value="ECO:0007669"/>
    <property type="project" value="TreeGrafter"/>
</dbReference>
<dbReference type="GO" id="GO:0007156">
    <property type="term" value="P:homophilic cell adhesion via plasma membrane adhesion molecules"/>
    <property type="evidence" value="ECO:0007669"/>
    <property type="project" value="InterPro"/>
</dbReference>
<dbReference type="GO" id="GO:0008013">
    <property type="term" value="F:beta-catenin binding"/>
    <property type="evidence" value="ECO:0007669"/>
    <property type="project" value="TreeGrafter"/>
</dbReference>
<evidence type="ECO:0000256" key="16">
    <source>
        <dbReference type="PROSITE-ProRule" id="PRU00043"/>
    </source>
</evidence>
<sequence length="824" mass="90640">MALLQLLRGAVLLSTLLLVLTNFGKASSDHVAKYQNYEESVDSGSDFPIRSRREATLRRQKRRWSPLPFTVTENDIGPYPKFLQTIRSDKELGYTLKYFLSGEGVDLNPTGLFIIDPDTGGISITRAVDRETYPIFKMIGNARTLEGFTPEMPLDITVKVIDENDNKPEFTQKELQAYVPELSAPGTWVANLTATDKDEANTQATLLRYKILGPGAVSNLFAVDASTGVLTTKRNILRRSDKDTYTIKVEVRDSGGKHYGLASTGHVIVHVTDVNNHLPTFAVSKYTVDVLENVNNVELLKIPVEDQDEPNTNASRAVFTITKGNENNHFKIVTDPKTNEGILSVVKPLDAEEAKVRVLEVEVANEAPLVGDPVKLNSAEVTVNVGNVDEGPEFVPAVEYLSAKEDVAIGSSIGSYTAKDPDTQSSAGIRYQILSDPAKWVAIDGNTGKLSTIALMDRESSFVTNNKYNVTVLAIDNATPSKTGTGTVVINLNDVNDHIPVIEEGDWHICQNGNQKYVKISAVDLDVSPNSAPFRFLLPDIDIKEKWTFTKTDATYAYLAPKTNLPNGYYEVPVVIQDQQNQGTQNTVKVVICDCPDGLNCAGRSGSRSTRLGGWGILALLLGALLLLCLLLAALACFFKNKDQIITNGNSDTKYHQSLIVTNEEGGGQQDKDMGTLSRPIFMQGQMPSREYDFQSTQKSAIYAQNDAIKGGAIPFNNGEMMNLFQNGYGYEEGMNEQYTGTMLSQESMANMNCSGTLRSQNGIGNSHSIREYDTSNRRSSAALIELLRTRIDQVYEEEEQEENYLKEHEFETAGSLTGFSDGK</sequence>
<dbReference type="InterPro" id="IPR002126">
    <property type="entry name" value="Cadherin-like_dom"/>
</dbReference>
<evidence type="ECO:0000256" key="13">
    <source>
        <dbReference type="ARBA" id="ARBA00022989"/>
    </source>
</evidence>
<dbReference type="InterPro" id="IPR020894">
    <property type="entry name" value="Cadherin_CS"/>
</dbReference>
<evidence type="ECO:0000256" key="14">
    <source>
        <dbReference type="ARBA" id="ARBA00023136"/>
    </source>
</evidence>
<keyword evidence="8" id="KW-0479">Metal-binding</keyword>
<comment type="subcellular location">
    <subcellularLocation>
        <location evidence="4">Cell junction</location>
        <location evidence="4">Adherens junction</location>
    </subcellularLocation>
    <subcellularLocation>
        <location evidence="5">Cell junction</location>
        <location evidence="5">Desmosome</location>
    </subcellularLocation>
    <subcellularLocation>
        <location evidence="1">Cell membrane</location>
        <location evidence="1">Sarcolemma</location>
    </subcellularLocation>
    <subcellularLocation>
        <location evidence="3">Cell membrane</location>
        <topology evidence="3">Single-pass type I membrane protein</topology>
    </subcellularLocation>
    <subcellularLocation>
        <location evidence="2">Cell surface</location>
    </subcellularLocation>
</comment>
<dbReference type="GO" id="GO:0030027">
    <property type="term" value="C:lamellipodium"/>
    <property type="evidence" value="ECO:0007669"/>
    <property type="project" value="TreeGrafter"/>
</dbReference>
<dbReference type="FunFam" id="2.60.40.60:FF:000022">
    <property type="entry name" value="Cadherin 2"/>
    <property type="match status" value="1"/>
</dbReference>
<dbReference type="GO" id="GO:0005912">
    <property type="term" value="C:adherens junction"/>
    <property type="evidence" value="ECO:0007669"/>
    <property type="project" value="UniProtKB-SubCell"/>
</dbReference>
<dbReference type="GO" id="GO:0034332">
    <property type="term" value="P:adherens junction organization"/>
    <property type="evidence" value="ECO:0007669"/>
    <property type="project" value="TreeGrafter"/>
</dbReference>
<dbReference type="FunFam" id="2.60.40.60:FF:000011">
    <property type="entry name" value="Cadherin 1"/>
    <property type="match status" value="1"/>
</dbReference>
<feature type="compositionally biased region" description="Polar residues" evidence="17">
    <location>
        <begin position="815"/>
        <end position="824"/>
    </location>
</feature>
<evidence type="ECO:0000256" key="3">
    <source>
        <dbReference type="ARBA" id="ARBA00004251"/>
    </source>
</evidence>
<evidence type="ECO:0000256" key="9">
    <source>
        <dbReference type="ARBA" id="ARBA00022737"/>
    </source>
</evidence>
<dbReference type="GO" id="GO:0009986">
    <property type="term" value="C:cell surface"/>
    <property type="evidence" value="ECO:0007669"/>
    <property type="project" value="UniProtKB-SubCell"/>
</dbReference>
<evidence type="ECO:0000256" key="4">
    <source>
        <dbReference type="ARBA" id="ARBA00004536"/>
    </source>
</evidence>
<evidence type="ECO:0000256" key="11">
    <source>
        <dbReference type="ARBA" id="ARBA00022889"/>
    </source>
</evidence>
<protein>
    <submittedName>
        <fullName evidence="21">Desmocollin-3</fullName>
    </submittedName>
</protein>
<dbReference type="SUPFAM" id="SSF49313">
    <property type="entry name" value="Cadherin-like"/>
    <property type="match status" value="5"/>
</dbReference>
<evidence type="ECO:0000256" key="15">
    <source>
        <dbReference type="ARBA" id="ARBA00023180"/>
    </source>
</evidence>
<organism evidence="21">
    <name type="scientific">Callorhinchus milii</name>
    <name type="common">Ghost shark</name>
    <dbReference type="NCBI Taxonomy" id="7868"/>
    <lineage>
        <taxon>Eukaryota</taxon>
        <taxon>Metazoa</taxon>
        <taxon>Chordata</taxon>
        <taxon>Craniata</taxon>
        <taxon>Vertebrata</taxon>
        <taxon>Chondrichthyes</taxon>
        <taxon>Holocephali</taxon>
        <taxon>Chimaeriformes</taxon>
        <taxon>Callorhinchidae</taxon>
        <taxon>Callorhinchus</taxon>
    </lineage>
</organism>
<feature type="signal peptide" evidence="19">
    <location>
        <begin position="1"/>
        <end position="28"/>
    </location>
</feature>
<evidence type="ECO:0000256" key="18">
    <source>
        <dbReference type="SAM" id="Phobius"/>
    </source>
</evidence>
<dbReference type="FunFam" id="2.60.40.60:FF:000031">
    <property type="entry name" value="Cadherin 3"/>
    <property type="match status" value="1"/>
</dbReference>
<evidence type="ECO:0000256" key="19">
    <source>
        <dbReference type="SAM" id="SignalP"/>
    </source>
</evidence>
<feature type="domain" description="Cadherin" evidence="20">
    <location>
        <begin position="63"/>
        <end position="170"/>
    </location>
</feature>
<dbReference type="GO" id="GO:0030057">
    <property type="term" value="C:desmosome"/>
    <property type="evidence" value="ECO:0007669"/>
    <property type="project" value="UniProtKB-SubCell"/>
</dbReference>
<dbReference type="FunFam" id="2.60.40.60:FF:000027">
    <property type="entry name" value="Cadherin 2"/>
    <property type="match status" value="1"/>
</dbReference>
<keyword evidence="13 18" id="KW-1133">Transmembrane helix</keyword>
<dbReference type="GO" id="GO:0005737">
    <property type="term" value="C:cytoplasm"/>
    <property type="evidence" value="ECO:0007669"/>
    <property type="project" value="TreeGrafter"/>
</dbReference>
<keyword evidence="15" id="KW-0325">Glycoprotein</keyword>
<dbReference type="PRINTS" id="PR00205">
    <property type="entry name" value="CADHERIN"/>
</dbReference>
<dbReference type="PANTHER" id="PTHR24027">
    <property type="entry name" value="CADHERIN-23"/>
    <property type="match status" value="1"/>
</dbReference>
<dbReference type="GO" id="GO:0007043">
    <property type="term" value="P:cell-cell junction assembly"/>
    <property type="evidence" value="ECO:0007669"/>
    <property type="project" value="TreeGrafter"/>
</dbReference>
<keyword evidence="9" id="KW-0677">Repeat</keyword>
<accession>V9KCM7</accession>
<dbReference type="GO" id="GO:0016339">
    <property type="term" value="P:calcium-dependent cell-cell adhesion via plasma membrane cell adhesion molecules"/>
    <property type="evidence" value="ECO:0007669"/>
    <property type="project" value="TreeGrafter"/>
</dbReference>
<feature type="chain" id="PRO_5004778072" evidence="19">
    <location>
        <begin position="29"/>
        <end position="824"/>
    </location>
</feature>
<dbReference type="AlphaFoldDB" id="V9KCM7"/>
<dbReference type="GO" id="GO:0014704">
    <property type="term" value="C:intercalated disc"/>
    <property type="evidence" value="ECO:0007669"/>
    <property type="project" value="TreeGrafter"/>
</dbReference>
<keyword evidence="6" id="KW-1003">Cell membrane</keyword>
<dbReference type="GO" id="GO:0005509">
    <property type="term" value="F:calcium ion binding"/>
    <property type="evidence" value="ECO:0007669"/>
    <property type="project" value="UniProtKB-UniRule"/>
</dbReference>
<feature type="domain" description="Cadherin" evidence="20">
    <location>
        <begin position="171"/>
        <end position="281"/>
    </location>
</feature>